<evidence type="ECO:0000313" key="4">
    <source>
        <dbReference type="Proteomes" id="UP000551501"/>
    </source>
</evidence>
<dbReference type="InterPro" id="IPR013434">
    <property type="entry name" value="CHP02611"/>
</dbReference>
<feature type="transmembrane region" description="Helical" evidence="2">
    <location>
        <begin position="55"/>
        <end position="73"/>
    </location>
</feature>
<name>A0A840F8W9_9ACTN</name>
<organism evidence="3 4">
    <name type="scientific">Gordonia humi</name>
    <dbReference type="NCBI Taxonomy" id="686429"/>
    <lineage>
        <taxon>Bacteria</taxon>
        <taxon>Bacillati</taxon>
        <taxon>Actinomycetota</taxon>
        <taxon>Actinomycetes</taxon>
        <taxon>Mycobacteriales</taxon>
        <taxon>Gordoniaceae</taxon>
        <taxon>Gordonia</taxon>
    </lineage>
</organism>
<feature type="transmembrane region" description="Helical" evidence="2">
    <location>
        <begin position="28"/>
        <end position="49"/>
    </location>
</feature>
<dbReference type="NCBIfam" id="TIGR02611">
    <property type="entry name" value="TIGR02611 family protein"/>
    <property type="match status" value="1"/>
</dbReference>
<comment type="caution">
    <text evidence="3">The sequence shown here is derived from an EMBL/GenBank/DDBJ whole genome shotgun (WGS) entry which is preliminary data.</text>
</comment>
<sequence>MPLRLRIKIWHRRRRYAIRQNPHLDRTYRAAVGVVGGLMMLGGLAMIPLPIPGPGWVMLFLGLAVLSTEFAWAHRVTSFLRRQLRRANAWRARTTERVVRAWRARFGRPRDSVAVEGVDERRDQRDPPRDESDRGRDESQYEQPGDDPRDDVPAARRADE</sequence>
<gene>
    <name evidence="3" type="ORF">BKA16_002519</name>
</gene>
<protein>
    <submittedName>
        <fullName evidence="3">Uncharacterized protein (TIGR02611 family)</fullName>
    </submittedName>
</protein>
<reference evidence="3 4" key="1">
    <citation type="submission" date="2020-08" db="EMBL/GenBank/DDBJ databases">
        <title>Sequencing the genomes of 1000 actinobacteria strains.</title>
        <authorList>
            <person name="Klenk H.-P."/>
        </authorList>
    </citation>
    <scope>NUCLEOTIDE SEQUENCE [LARGE SCALE GENOMIC DNA]</scope>
    <source>
        <strain evidence="3 4">DSM 45298</strain>
    </source>
</reference>
<dbReference type="RefSeq" id="WP_343067406.1">
    <property type="nucleotide sequence ID" value="NZ_BAABHL010000040.1"/>
</dbReference>
<keyword evidence="2" id="KW-1133">Transmembrane helix</keyword>
<accession>A0A840F8W9</accession>
<keyword evidence="2" id="KW-0812">Transmembrane</keyword>
<feature type="region of interest" description="Disordered" evidence="1">
    <location>
        <begin position="113"/>
        <end position="160"/>
    </location>
</feature>
<dbReference type="InterPro" id="IPR019099">
    <property type="entry name" value="Uncharacterised_PGPGW_TM"/>
</dbReference>
<evidence type="ECO:0000313" key="3">
    <source>
        <dbReference type="EMBL" id="MBB4135967.1"/>
    </source>
</evidence>
<evidence type="ECO:0000256" key="1">
    <source>
        <dbReference type="SAM" id="MobiDB-lite"/>
    </source>
</evidence>
<keyword evidence="2" id="KW-0472">Membrane</keyword>
<evidence type="ECO:0000256" key="2">
    <source>
        <dbReference type="SAM" id="Phobius"/>
    </source>
</evidence>
<keyword evidence="4" id="KW-1185">Reference proteome</keyword>
<feature type="compositionally biased region" description="Basic and acidic residues" evidence="1">
    <location>
        <begin position="113"/>
        <end position="139"/>
    </location>
</feature>
<dbReference type="EMBL" id="JACIFP010000001">
    <property type="protein sequence ID" value="MBB4135967.1"/>
    <property type="molecule type" value="Genomic_DNA"/>
</dbReference>
<proteinExistence type="predicted"/>
<dbReference type="Proteomes" id="UP000551501">
    <property type="component" value="Unassembled WGS sequence"/>
</dbReference>
<feature type="compositionally biased region" description="Basic and acidic residues" evidence="1">
    <location>
        <begin position="146"/>
        <end position="160"/>
    </location>
</feature>
<dbReference type="AlphaFoldDB" id="A0A840F8W9"/>
<dbReference type="Pfam" id="PF09656">
    <property type="entry name" value="PGPGW"/>
    <property type="match status" value="1"/>
</dbReference>